<evidence type="ECO:0000313" key="3">
    <source>
        <dbReference type="EMBL" id="SNR82342.1"/>
    </source>
</evidence>
<feature type="compositionally biased region" description="Low complexity" evidence="2">
    <location>
        <begin position="71"/>
        <end position="81"/>
    </location>
</feature>
<dbReference type="OrthoDB" id="4200101at2"/>
<feature type="coiled-coil region" evidence="1">
    <location>
        <begin position="94"/>
        <end position="121"/>
    </location>
</feature>
<evidence type="ECO:0000313" key="4">
    <source>
        <dbReference type="Proteomes" id="UP000198280"/>
    </source>
</evidence>
<reference evidence="3 4" key="1">
    <citation type="submission" date="2017-06" db="EMBL/GenBank/DDBJ databases">
        <authorList>
            <person name="Kim H.J."/>
            <person name="Triplett B.A."/>
        </authorList>
    </citation>
    <scope>NUCLEOTIDE SEQUENCE [LARGE SCALE GENOMIC DNA]</scope>
    <source>
        <strain evidence="3 4">CGMCC 4.1858</strain>
    </source>
</reference>
<protein>
    <submittedName>
        <fullName evidence="3">Uncharacterized protein</fullName>
    </submittedName>
</protein>
<name>A0A238ZGS5_9ACTN</name>
<organism evidence="3 4">
    <name type="scientific">Actinacidiphila glaucinigra</name>
    <dbReference type="NCBI Taxonomy" id="235986"/>
    <lineage>
        <taxon>Bacteria</taxon>
        <taxon>Bacillati</taxon>
        <taxon>Actinomycetota</taxon>
        <taxon>Actinomycetes</taxon>
        <taxon>Kitasatosporales</taxon>
        <taxon>Streptomycetaceae</taxon>
        <taxon>Actinacidiphila</taxon>
    </lineage>
</organism>
<dbReference type="RefSeq" id="WP_089221697.1">
    <property type="nucleotide sequence ID" value="NZ_FZOF01000001.1"/>
</dbReference>
<gene>
    <name evidence="3" type="ORF">SAMN05216252_101257</name>
</gene>
<keyword evidence="4" id="KW-1185">Reference proteome</keyword>
<keyword evidence="1" id="KW-0175">Coiled coil</keyword>
<dbReference type="AlphaFoldDB" id="A0A238ZGS5"/>
<feature type="region of interest" description="Disordered" evidence="2">
    <location>
        <begin position="1"/>
        <end position="81"/>
    </location>
</feature>
<proteinExistence type="predicted"/>
<evidence type="ECO:0000256" key="2">
    <source>
        <dbReference type="SAM" id="MobiDB-lite"/>
    </source>
</evidence>
<feature type="compositionally biased region" description="Basic and acidic residues" evidence="2">
    <location>
        <begin position="1"/>
        <end position="10"/>
    </location>
</feature>
<evidence type="ECO:0000256" key="1">
    <source>
        <dbReference type="SAM" id="Coils"/>
    </source>
</evidence>
<sequence>MSGADPREERAEDEGDSMFGWFRRTEPATPAGEHEGGGRGGRGGDGGDGGDATAERRTPPRTGQGSGAGTGTAAARPPGTVAVPRAEWERLSALLDRIAELDKLESRLTALEQDAARREARLGARIGALTGLPARTESAEAALEELAARVESGLSRIDGLSRLHESLSARIGAGEAAAEAAARRLAEHDEVLDLMRAGQVSERTDLTDERALSHYAFADRLKALFTQRLPEVIGPRTAADGGDDVVLREAELVRQMCGALFGTGTGEPDLAELNRIVTDGGRIEPDRRGRRLLDRVGQEAADLMRAMSATGHPTEFVFDLPAGTTADPDRHILWPTCEPGRPVAFVVCPAYRAAGLRVLEPTVFALRGGQG</sequence>
<feature type="compositionally biased region" description="Gly residues" evidence="2">
    <location>
        <begin position="38"/>
        <end position="50"/>
    </location>
</feature>
<accession>A0A238ZGS5</accession>
<dbReference type="Proteomes" id="UP000198280">
    <property type="component" value="Unassembled WGS sequence"/>
</dbReference>
<dbReference type="EMBL" id="FZOF01000001">
    <property type="protein sequence ID" value="SNR82342.1"/>
    <property type="molecule type" value="Genomic_DNA"/>
</dbReference>